<dbReference type="PIRSF" id="PIRSF015601">
    <property type="entry name" value="MTase_slr0722"/>
    <property type="match status" value="1"/>
</dbReference>
<comment type="catalytic activity">
    <reaction evidence="11 12">
        <text>uridine(1498) in 16S rRNA + S-adenosyl-L-methionine = N(3)-methyluridine(1498) in 16S rRNA + S-adenosyl-L-homocysteine + H(+)</text>
        <dbReference type="Rhea" id="RHEA:42920"/>
        <dbReference type="Rhea" id="RHEA-COMP:10283"/>
        <dbReference type="Rhea" id="RHEA-COMP:10284"/>
        <dbReference type="ChEBI" id="CHEBI:15378"/>
        <dbReference type="ChEBI" id="CHEBI:57856"/>
        <dbReference type="ChEBI" id="CHEBI:59789"/>
        <dbReference type="ChEBI" id="CHEBI:65315"/>
        <dbReference type="ChEBI" id="CHEBI:74502"/>
        <dbReference type="EC" id="2.1.1.193"/>
    </reaction>
</comment>
<evidence type="ECO:0000256" key="5">
    <source>
        <dbReference type="ARBA" id="ARBA00022490"/>
    </source>
</evidence>
<dbReference type="InterPro" id="IPR029026">
    <property type="entry name" value="tRNA_m1G_MTases_N"/>
</dbReference>
<evidence type="ECO:0000313" key="16">
    <source>
        <dbReference type="Proteomes" id="UP001595387"/>
    </source>
</evidence>
<dbReference type="SUPFAM" id="SSF88697">
    <property type="entry name" value="PUA domain-like"/>
    <property type="match status" value="1"/>
</dbReference>
<evidence type="ECO:0000256" key="1">
    <source>
        <dbReference type="ARBA" id="ARBA00004496"/>
    </source>
</evidence>
<evidence type="ECO:0000256" key="10">
    <source>
        <dbReference type="ARBA" id="ARBA00025699"/>
    </source>
</evidence>
<feature type="domain" description="Ribosomal RNA small subunit methyltransferase E PUA-like" evidence="14">
    <location>
        <begin position="18"/>
        <end position="62"/>
    </location>
</feature>
<dbReference type="InterPro" id="IPR006700">
    <property type="entry name" value="RsmE"/>
</dbReference>
<dbReference type="InterPro" id="IPR046887">
    <property type="entry name" value="RsmE_PUA-like"/>
</dbReference>
<organism evidence="15 16">
    <name type="scientific">Virgibacillus sediminis</name>
    <dbReference type="NCBI Taxonomy" id="202260"/>
    <lineage>
        <taxon>Bacteria</taxon>
        <taxon>Bacillati</taxon>
        <taxon>Bacillota</taxon>
        <taxon>Bacilli</taxon>
        <taxon>Bacillales</taxon>
        <taxon>Bacillaceae</taxon>
        <taxon>Virgibacillus</taxon>
    </lineage>
</organism>
<gene>
    <name evidence="15" type="ORF">ACFODW_08600</name>
</gene>
<dbReference type="NCBIfam" id="TIGR00046">
    <property type="entry name" value="RsmE family RNA methyltransferase"/>
    <property type="match status" value="1"/>
</dbReference>
<keyword evidence="5 12" id="KW-0963">Cytoplasm</keyword>
<name>A0ABV7A6B7_9BACI</name>
<comment type="subcellular location">
    <subcellularLocation>
        <location evidence="1 12">Cytoplasm</location>
    </subcellularLocation>
</comment>
<keyword evidence="9 12" id="KW-0949">S-adenosyl-L-methionine</keyword>
<evidence type="ECO:0000256" key="4">
    <source>
        <dbReference type="ARBA" id="ARBA00013673"/>
    </source>
</evidence>
<dbReference type="Gene3D" id="3.40.1280.10">
    <property type="match status" value="1"/>
</dbReference>
<keyword evidence="6 12" id="KW-0698">rRNA processing</keyword>
<dbReference type="RefSeq" id="WP_390305335.1">
    <property type="nucleotide sequence ID" value="NZ_JBHRRZ010000015.1"/>
</dbReference>
<dbReference type="InterPro" id="IPR046886">
    <property type="entry name" value="RsmE_MTase_dom"/>
</dbReference>
<evidence type="ECO:0000256" key="7">
    <source>
        <dbReference type="ARBA" id="ARBA00022603"/>
    </source>
</evidence>
<dbReference type="Pfam" id="PF20260">
    <property type="entry name" value="PUA_4"/>
    <property type="match status" value="1"/>
</dbReference>
<dbReference type="InterPro" id="IPR029028">
    <property type="entry name" value="Alpha/beta_knot_MTases"/>
</dbReference>
<comment type="caution">
    <text evidence="15">The sequence shown here is derived from an EMBL/GenBank/DDBJ whole genome shotgun (WGS) entry which is preliminary data.</text>
</comment>
<feature type="domain" description="Ribosomal RNA small subunit methyltransferase E methyltransferase" evidence="13">
    <location>
        <begin position="73"/>
        <end position="242"/>
    </location>
</feature>
<proteinExistence type="inferred from homology"/>
<dbReference type="EC" id="2.1.1.193" evidence="3 12"/>
<evidence type="ECO:0000259" key="13">
    <source>
        <dbReference type="Pfam" id="PF04452"/>
    </source>
</evidence>
<evidence type="ECO:0000256" key="3">
    <source>
        <dbReference type="ARBA" id="ARBA00012328"/>
    </source>
</evidence>
<comment type="similarity">
    <text evidence="2 12">Belongs to the RNA methyltransferase RsmE family.</text>
</comment>
<dbReference type="Gene3D" id="2.40.240.20">
    <property type="entry name" value="Hypothetical PUA domain-like, domain 1"/>
    <property type="match status" value="1"/>
</dbReference>
<dbReference type="GO" id="GO:0008168">
    <property type="term" value="F:methyltransferase activity"/>
    <property type="evidence" value="ECO:0007669"/>
    <property type="project" value="UniProtKB-KW"/>
</dbReference>
<keyword evidence="16" id="KW-1185">Reference proteome</keyword>
<accession>A0ABV7A6B7</accession>
<evidence type="ECO:0000256" key="8">
    <source>
        <dbReference type="ARBA" id="ARBA00022679"/>
    </source>
</evidence>
<dbReference type="NCBIfam" id="NF008692">
    <property type="entry name" value="PRK11713.1-5"/>
    <property type="match status" value="1"/>
</dbReference>
<dbReference type="EMBL" id="JBHRRZ010000015">
    <property type="protein sequence ID" value="MFC2948398.1"/>
    <property type="molecule type" value="Genomic_DNA"/>
</dbReference>
<keyword evidence="7 12" id="KW-0489">Methyltransferase</keyword>
<evidence type="ECO:0000313" key="15">
    <source>
        <dbReference type="EMBL" id="MFC2948398.1"/>
    </source>
</evidence>
<comment type="function">
    <text evidence="10 12">Specifically methylates the N3 position of the uracil ring of uridine 1498 (m3U1498) in 16S rRNA. Acts on the fully assembled 30S ribosomal subunit.</text>
</comment>
<dbReference type="SUPFAM" id="SSF75217">
    <property type="entry name" value="alpha/beta knot"/>
    <property type="match status" value="1"/>
</dbReference>
<protein>
    <recommendedName>
        <fullName evidence="4 12">Ribosomal RNA small subunit methyltransferase E</fullName>
        <ecNumber evidence="3 12">2.1.1.193</ecNumber>
    </recommendedName>
</protein>
<dbReference type="PANTHER" id="PTHR30027">
    <property type="entry name" value="RIBOSOMAL RNA SMALL SUBUNIT METHYLTRANSFERASE E"/>
    <property type="match status" value="1"/>
</dbReference>
<evidence type="ECO:0000256" key="2">
    <source>
        <dbReference type="ARBA" id="ARBA00005528"/>
    </source>
</evidence>
<evidence type="ECO:0000259" key="14">
    <source>
        <dbReference type="Pfam" id="PF20260"/>
    </source>
</evidence>
<evidence type="ECO:0000256" key="11">
    <source>
        <dbReference type="ARBA" id="ARBA00047944"/>
    </source>
</evidence>
<dbReference type="Proteomes" id="UP001595387">
    <property type="component" value="Unassembled WGS sequence"/>
</dbReference>
<evidence type="ECO:0000256" key="6">
    <source>
        <dbReference type="ARBA" id="ARBA00022552"/>
    </source>
</evidence>
<evidence type="ECO:0000256" key="12">
    <source>
        <dbReference type="PIRNR" id="PIRNR015601"/>
    </source>
</evidence>
<reference evidence="16" key="1">
    <citation type="journal article" date="2019" name="Int. J. Syst. Evol. Microbiol.">
        <title>The Global Catalogue of Microorganisms (GCM) 10K type strain sequencing project: providing services to taxonomists for standard genome sequencing and annotation.</title>
        <authorList>
            <consortium name="The Broad Institute Genomics Platform"/>
            <consortium name="The Broad Institute Genome Sequencing Center for Infectious Disease"/>
            <person name="Wu L."/>
            <person name="Ma J."/>
        </authorList>
    </citation>
    <scope>NUCLEOTIDE SEQUENCE [LARGE SCALE GENOMIC DNA]</scope>
    <source>
        <strain evidence="16">KCTC 13193</strain>
    </source>
</reference>
<dbReference type="NCBIfam" id="NF008691">
    <property type="entry name" value="PRK11713.1-4"/>
    <property type="match status" value="1"/>
</dbReference>
<dbReference type="InterPro" id="IPR015947">
    <property type="entry name" value="PUA-like_sf"/>
</dbReference>
<evidence type="ECO:0000256" key="9">
    <source>
        <dbReference type="ARBA" id="ARBA00022691"/>
    </source>
</evidence>
<dbReference type="GO" id="GO:0032259">
    <property type="term" value="P:methylation"/>
    <property type="evidence" value="ECO:0007669"/>
    <property type="project" value="UniProtKB-KW"/>
</dbReference>
<dbReference type="Pfam" id="PF04452">
    <property type="entry name" value="Methyltrans_RNA"/>
    <property type="match status" value="1"/>
</dbReference>
<dbReference type="PANTHER" id="PTHR30027:SF3">
    <property type="entry name" value="16S RRNA (URACIL(1498)-N(3))-METHYLTRANSFERASE"/>
    <property type="match status" value="1"/>
</dbReference>
<dbReference type="CDD" id="cd18084">
    <property type="entry name" value="RsmE-like"/>
    <property type="match status" value="1"/>
</dbReference>
<sequence>MQRYFVPNENWAGEHVILTDDDFHHVVRVMRFKEGDKIICNHPEGQASICEITQVENNRVIAMILENLEGSAELPVNVTIAQGLPKGDKMDLIIQKGTELGASSFIPFQADRSVVLWDSKKMEKKLVRYSKIAKEASEQSHRNKIPSIHPAMQISELLEESSQYELKIFPYEEEAKGKQSPSLGDILQKAEPGQKIFVCIGPEGGFSSEEAEKLIQQGFHPVRLGPRILRTETAALYTLASISYHLEELRCQ</sequence>
<keyword evidence="8 12" id="KW-0808">Transferase</keyword>